<keyword evidence="4" id="KW-1185">Reference proteome</keyword>
<keyword evidence="2" id="KW-0812">Transmembrane</keyword>
<evidence type="ECO:0000256" key="2">
    <source>
        <dbReference type="SAM" id="Phobius"/>
    </source>
</evidence>
<feature type="region of interest" description="Disordered" evidence="1">
    <location>
        <begin position="1"/>
        <end position="22"/>
    </location>
</feature>
<dbReference type="AlphaFoldDB" id="A0AAW0MPA3"/>
<feature type="transmembrane region" description="Helical" evidence="2">
    <location>
        <begin position="31"/>
        <end position="49"/>
    </location>
</feature>
<feature type="transmembrane region" description="Helical" evidence="2">
    <location>
        <begin position="69"/>
        <end position="91"/>
    </location>
</feature>
<sequence>MLLSVRGTESRRTGQKQDHSRTGIRISDRRVRGAVFVFAGGSVTTGVFSPEGLGSCVVVAGASVHGSRLVRSMLGCLVCIGGFVSCSVWVCRRRGLYTGVFSPVVQSGVWVCRGFVELGFVLLEEAFWLHWSL</sequence>
<organism evidence="3 4">
    <name type="scientific">Mugilogobius chulae</name>
    <name type="common">yellowstripe goby</name>
    <dbReference type="NCBI Taxonomy" id="88201"/>
    <lineage>
        <taxon>Eukaryota</taxon>
        <taxon>Metazoa</taxon>
        <taxon>Chordata</taxon>
        <taxon>Craniata</taxon>
        <taxon>Vertebrata</taxon>
        <taxon>Euteleostomi</taxon>
        <taxon>Actinopterygii</taxon>
        <taxon>Neopterygii</taxon>
        <taxon>Teleostei</taxon>
        <taxon>Neoteleostei</taxon>
        <taxon>Acanthomorphata</taxon>
        <taxon>Gobiaria</taxon>
        <taxon>Gobiiformes</taxon>
        <taxon>Gobioidei</taxon>
        <taxon>Gobiidae</taxon>
        <taxon>Gobionellinae</taxon>
        <taxon>Mugilogobius</taxon>
    </lineage>
</organism>
<comment type="caution">
    <text evidence="3">The sequence shown here is derived from an EMBL/GenBank/DDBJ whole genome shotgun (WGS) entry which is preliminary data.</text>
</comment>
<feature type="compositionally biased region" description="Basic and acidic residues" evidence="1">
    <location>
        <begin position="8"/>
        <end position="22"/>
    </location>
</feature>
<gene>
    <name evidence="3" type="ORF">WMY93_032976</name>
</gene>
<evidence type="ECO:0000256" key="1">
    <source>
        <dbReference type="SAM" id="MobiDB-lite"/>
    </source>
</evidence>
<evidence type="ECO:0000313" key="3">
    <source>
        <dbReference type="EMBL" id="KAK7880386.1"/>
    </source>
</evidence>
<reference evidence="4" key="1">
    <citation type="submission" date="2024-04" db="EMBL/GenBank/DDBJ databases">
        <title>Salinicola lusitanus LLJ914,a marine bacterium isolated from the Okinawa Trough.</title>
        <authorList>
            <person name="Li J."/>
        </authorList>
    </citation>
    <scope>NUCLEOTIDE SEQUENCE [LARGE SCALE GENOMIC DNA]</scope>
</reference>
<accession>A0AAW0MPA3</accession>
<keyword evidence="2" id="KW-0472">Membrane</keyword>
<dbReference type="EMBL" id="JBBPFD010000106">
    <property type="protein sequence ID" value="KAK7880386.1"/>
    <property type="molecule type" value="Genomic_DNA"/>
</dbReference>
<proteinExistence type="predicted"/>
<evidence type="ECO:0000313" key="4">
    <source>
        <dbReference type="Proteomes" id="UP001460270"/>
    </source>
</evidence>
<keyword evidence="2" id="KW-1133">Transmembrane helix</keyword>
<name>A0AAW0MPA3_9GOBI</name>
<dbReference type="Proteomes" id="UP001460270">
    <property type="component" value="Unassembled WGS sequence"/>
</dbReference>
<protein>
    <submittedName>
        <fullName evidence="3">Uncharacterized protein</fullName>
    </submittedName>
</protein>